<dbReference type="RefSeq" id="WP_221341638.1">
    <property type="nucleotide sequence ID" value="NZ_JACHIN010000019.1"/>
</dbReference>
<dbReference type="EMBL" id="JACHIN010000019">
    <property type="protein sequence ID" value="MBB5083777.1"/>
    <property type="molecule type" value="Genomic_DNA"/>
</dbReference>
<dbReference type="Gene3D" id="1.10.10.10">
    <property type="entry name" value="Winged helix-like DNA-binding domain superfamily/Winged helix DNA-binding domain"/>
    <property type="match status" value="1"/>
</dbReference>
<dbReference type="InterPro" id="IPR036388">
    <property type="entry name" value="WH-like_DNA-bd_sf"/>
</dbReference>
<dbReference type="CDD" id="cd00090">
    <property type="entry name" value="HTH_ARSR"/>
    <property type="match status" value="1"/>
</dbReference>
<sequence length="190" mass="20894">MLPIFRSRHQADLLTLLYLHPDREFTVTELAEKVGVPLTTMQREVGRLLEAGLLSGRRVGRAHLIRAMVPGRYARPLTELLTLAFGPHLLVEREFSNLSGVDGVAVFGSWASRYLGEPGPPPNDIDVLVVGGISRADVYEAAERVEGGLGIPVNPVLMTRERWEKAADPLVDQVRSAPLVWVRELAGEGE</sequence>
<accession>A0A7W8ACI5</accession>
<dbReference type="CDD" id="cd05403">
    <property type="entry name" value="NT_KNTase_like"/>
    <property type="match status" value="1"/>
</dbReference>
<dbReference type="Pfam" id="PF12840">
    <property type="entry name" value="HTH_20"/>
    <property type="match status" value="1"/>
</dbReference>
<keyword evidence="1" id="KW-0808">Transferase</keyword>
<dbReference type="SUPFAM" id="SSF81301">
    <property type="entry name" value="Nucleotidyltransferase"/>
    <property type="match status" value="1"/>
</dbReference>
<dbReference type="InterPro" id="IPR011991">
    <property type="entry name" value="ArsR-like_HTH"/>
</dbReference>
<gene>
    <name evidence="1" type="ORF">HNR40_009282</name>
</gene>
<evidence type="ECO:0000313" key="2">
    <source>
        <dbReference type="Proteomes" id="UP000568380"/>
    </source>
</evidence>
<organism evidence="1 2">
    <name type="scientific">Nonomuraea endophytica</name>
    <dbReference type="NCBI Taxonomy" id="714136"/>
    <lineage>
        <taxon>Bacteria</taxon>
        <taxon>Bacillati</taxon>
        <taxon>Actinomycetota</taxon>
        <taxon>Actinomycetes</taxon>
        <taxon>Streptosporangiales</taxon>
        <taxon>Streptosporangiaceae</taxon>
        <taxon>Nonomuraea</taxon>
    </lineage>
</organism>
<comment type="caution">
    <text evidence="1">The sequence shown here is derived from an EMBL/GenBank/DDBJ whole genome shotgun (WGS) entry which is preliminary data.</text>
</comment>
<keyword evidence="2" id="KW-1185">Reference proteome</keyword>
<evidence type="ECO:0000313" key="1">
    <source>
        <dbReference type="EMBL" id="MBB5083777.1"/>
    </source>
</evidence>
<name>A0A7W8ACI5_9ACTN</name>
<dbReference type="Gene3D" id="3.30.460.10">
    <property type="entry name" value="Beta Polymerase, domain 2"/>
    <property type="match status" value="1"/>
</dbReference>
<proteinExistence type="predicted"/>
<dbReference type="GO" id="GO:0016740">
    <property type="term" value="F:transferase activity"/>
    <property type="evidence" value="ECO:0007669"/>
    <property type="project" value="UniProtKB-KW"/>
</dbReference>
<dbReference type="InterPro" id="IPR036390">
    <property type="entry name" value="WH_DNA-bd_sf"/>
</dbReference>
<reference evidence="1 2" key="1">
    <citation type="submission" date="2020-08" db="EMBL/GenBank/DDBJ databases">
        <title>Genomic Encyclopedia of Type Strains, Phase IV (KMG-IV): sequencing the most valuable type-strain genomes for metagenomic binning, comparative biology and taxonomic classification.</title>
        <authorList>
            <person name="Goeker M."/>
        </authorList>
    </citation>
    <scope>NUCLEOTIDE SEQUENCE [LARGE SCALE GENOMIC DNA]</scope>
    <source>
        <strain evidence="1 2">DSM 45385</strain>
    </source>
</reference>
<dbReference type="InterPro" id="IPR043519">
    <property type="entry name" value="NT_sf"/>
</dbReference>
<dbReference type="SUPFAM" id="SSF46785">
    <property type="entry name" value="Winged helix' DNA-binding domain"/>
    <property type="match status" value="1"/>
</dbReference>
<dbReference type="AlphaFoldDB" id="A0A7W8ACI5"/>
<dbReference type="Proteomes" id="UP000568380">
    <property type="component" value="Unassembled WGS sequence"/>
</dbReference>
<protein>
    <submittedName>
        <fullName evidence="1">Putative nucleotidyltransferase</fullName>
    </submittedName>
</protein>